<reference evidence="3 4" key="1">
    <citation type="submission" date="2017-08" db="EMBL/GenBank/DDBJ databases">
        <title>WGS of Clinical strains of the CDC Group NO-1 linked to zoonotic infections in humans.</title>
        <authorList>
            <person name="Bernier A.-M."/>
            <person name="Bernard K."/>
        </authorList>
    </citation>
    <scope>NUCLEOTIDE SEQUENCE [LARGE SCALE GENOMIC DNA]</scope>
    <source>
        <strain evidence="3 4">NML120219</strain>
    </source>
</reference>
<evidence type="ECO:0000259" key="2">
    <source>
        <dbReference type="Pfam" id="PF04993"/>
    </source>
</evidence>
<dbReference type="Pfam" id="PF04993">
    <property type="entry name" value="TfoX_N"/>
    <property type="match status" value="1"/>
</dbReference>
<evidence type="ECO:0000313" key="3">
    <source>
        <dbReference type="EMBL" id="PAT43055.1"/>
    </source>
</evidence>
<sequence length="140" mass="15791">MAARPLDPHTLQRIDAVRDVLLACAPSAEVAEKTLFGGYAFMVNGKLCLGVGEDELLCRIHPEQHDAALERPGTREMRHGQRVMRGYVFVEWASLQTKAQFQTWIEQALAYNPLAKAAPRRRARQQAGEQARQQAKRPRT</sequence>
<accession>A0A2A2AWU3</accession>
<dbReference type="RefSeq" id="WP_095551673.1">
    <property type="nucleotide sequence ID" value="NZ_NSJE01000007.1"/>
</dbReference>
<feature type="region of interest" description="Disordered" evidence="1">
    <location>
        <begin position="116"/>
        <end position="140"/>
    </location>
</feature>
<comment type="caution">
    <text evidence="3">The sequence shown here is derived from an EMBL/GenBank/DDBJ whole genome shotgun (WGS) entry which is preliminary data.</text>
</comment>
<name>A0A2A2AWU3_9BURK</name>
<evidence type="ECO:0000313" key="4">
    <source>
        <dbReference type="Proteomes" id="UP000218439"/>
    </source>
</evidence>
<feature type="domain" description="TfoX N-terminal" evidence="2">
    <location>
        <begin position="25"/>
        <end position="110"/>
    </location>
</feature>
<proteinExistence type="predicted"/>
<dbReference type="InterPro" id="IPR007076">
    <property type="entry name" value="TfoX_N"/>
</dbReference>
<dbReference type="Gene3D" id="3.30.1460.30">
    <property type="entry name" value="YgaC/TfoX-N like chaperone"/>
    <property type="match status" value="1"/>
</dbReference>
<gene>
    <name evidence="3" type="ORF">CK621_05840</name>
</gene>
<dbReference type="AlphaFoldDB" id="A0A2A2AWU3"/>
<organism evidence="3 4">
    <name type="scientific">Vandammella animalimorsus</name>
    <dbReference type="NCBI Taxonomy" id="2029117"/>
    <lineage>
        <taxon>Bacteria</taxon>
        <taxon>Pseudomonadati</taxon>
        <taxon>Pseudomonadota</taxon>
        <taxon>Betaproteobacteria</taxon>
        <taxon>Burkholderiales</taxon>
        <taxon>Comamonadaceae</taxon>
        <taxon>Vandammella</taxon>
    </lineage>
</organism>
<evidence type="ECO:0000256" key="1">
    <source>
        <dbReference type="SAM" id="MobiDB-lite"/>
    </source>
</evidence>
<dbReference type="Proteomes" id="UP000218439">
    <property type="component" value="Unassembled WGS sequence"/>
</dbReference>
<protein>
    <submittedName>
        <fullName evidence="3">Competence protein TfoX</fullName>
    </submittedName>
</protein>
<dbReference type="SUPFAM" id="SSF159894">
    <property type="entry name" value="YgaC/TfoX-N like"/>
    <property type="match status" value="1"/>
</dbReference>
<dbReference type="EMBL" id="NSJE01000007">
    <property type="protein sequence ID" value="PAT43055.1"/>
    <property type="molecule type" value="Genomic_DNA"/>
</dbReference>